<organism evidence="1 2">
    <name type="scientific">Alkalidesulfovibrio alkalitolerans DSM 16529</name>
    <dbReference type="NCBI Taxonomy" id="1121439"/>
    <lineage>
        <taxon>Bacteria</taxon>
        <taxon>Pseudomonadati</taxon>
        <taxon>Thermodesulfobacteriota</taxon>
        <taxon>Desulfovibrionia</taxon>
        <taxon>Desulfovibrionales</taxon>
        <taxon>Desulfovibrionaceae</taxon>
        <taxon>Alkalidesulfovibrio</taxon>
    </lineage>
</organism>
<dbReference type="EMBL" id="ATHI01000005">
    <property type="protein sequence ID" value="EPR34902.1"/>
    <property type="molecule type" value="Genomic_DNA"/>
</dbReference>
<proteinExistence type="predicted"/>
<dbReference type="NCBIfam" id="NF045682">
    <property type="entry name" value="DVU0772_fam"/>
    <property type="match status" value="1"/>
</dbReference>
<keyword evidence="2" id="KW-1185">Reference proteome</keyword>
<dbReference type="OrthoDB" id="5471332at2"/>
<accession>S7TCG1</accession>
<dbReference type="Proteomes" id="UP000014975">
    <property type="component" value="Unassembled WGS sequence"/>
</dbReference>
<dbReference type="AlphaFoldDB" id="S7TCG1"/>
<name>S7TCG1_9BACT</name>
<evidence type="ECO:0000313" key="2">
    <source>
        <dbReference type="Proteomes" id="UP000014975"/>
    </source>
</evidence>
<reference evidence="1 2" key="1">
    <citation type="journal article" date="2013" name="Genome Announc.">
        <title>Draft genome sequences for three mercury-methylating, sulfate-reducing bacteria.</title>
        <authorList>
            <person name="Brown S.D."/>
            <person name="Hurt R.A.Jr."/>
            <person name="Gilmour C.C."/>
            <person name="Elias D.A."/>
        </authorList>
    </citation>
    <scope>NUCLEOTIDE SEQUENCE [LARGE SCALE GENOMIC DNA]</scope>
    <source>
        <strain evidence="1 2">DSM 16529</strain>
    </source>
</reference>
<dbReference type="eggNOG" id="ENOG50310J3">
    <property type="taxonomic scope" value="Bacteria"/>
</dbReference>
<protein>
    <submittedName>
        <fullName evidence="1">Uncharacterized protein</fullName>
    </submittedName>
</protein>
<dbReference type="RefSeq" id="WP_020886151.1">
    <property type="nucleotide sequence ID" value="NZ_ATHI01000005.1"/>
</dbReference>
<comment type="caution">
    <text evidence="1">The sequence shown here is derived from an EMBL/GenBank/DDBJ whole genome shotgun (WGS) entry which is preliminary data.</text>
</comment>
<dbReference type="InterPro" id="IPR059223">
    <property type="entry name" value="DVU0772-like"/>
</dbReference>
<gene>
    <name evidence="1" type="ORF">dsat_2265</name>
</gene>
<evidence type="ECO:0000313" key="1">
    <source>
        <dbReference type="EMBL" id="EPR34902.1"/>
    </source>
</evidence>
<dbReference type="PATRIC" id="fig|1121439.3.peg.654"/>
<dbReference type="STRING" id="1121439.dsat_2265"/>
<sequence>MTESNCKTWLDEVDWDMIQEDAVTRYLEWGNNNYRDDLRRPVTLSDEYSIYFVIDTWGERPKAVLMKMNKWGSESLCEKQLPDNLLAGFHAERGRVRGILEPTEEIKEWLRRTIAKEEC</sequence>